<evidence type="ECO:0000313" key="2">
    <source>
        <dbReference type="Proteomes" id="UP000234681"/>
    </source>
</evidence>
<reference evidence="1 2" key="1">
    <citation type="submission" date="2005-09" db="EMBL/GenBank/DDBJ databases">
        <authorList>
            <person name="Mural R.J."/>
            <person name="Li P.W."/>
            <person name="Adams M.D."/>
            <person name="Amanatides P.G."/>
            <person name="Baden-Tillson H."/>
            <person name="Barnstead M."/>
            <person name="Chin S.H."/>
            <person name="Dew I."/>
            <person name="Evans C.A."/>
            <person name="Ferriera S."/>
            <person name="Flanigan M."/>
            <person name="Fosler C."/>
            <person name="Glodek A."/>
            <person name="Gu Z."/>
            <person name="Holt R.A."/>
            <person name="Jennings D."/>
            <person name="Kraft C.L."/>
            <person name="Lu F."/>
            <person name="Nguyen T."/>
            <person name="Nusskern D.R."/>
            <person name="Pfannkoch C.M."/>
            <person name="Sitter C."/>
            <person name="Sutton G.G."/>
            <person name="Venter J.C."/>
            <person name="Wang Z."/>
            <person name="Woodage T."/>
            <person name="Zheng X.H."/>
            <person name="Zhong F."/>
        </authorList>
    </citation>
    <scope>NUCLEOTIDE SEQUENCE [LARGE SCALE GENOMIC DNA]</scope>
    <source>
        <strain>BN</strain>
        <strain evidence="2">Sprague-Dawley</strain>
    </source>
</reference>
<dbReference type="EMBL" id="CH473958">
    <property type="protein sequence ID" value="EDM09842.1"/>
    <property type="molecule type" value="Genomic_DNA"/>
</dbReference>
<dbReference type="Proteomes" id="UP000234681">
    <property type="component" value="Chromosome 13"/>
</dbReference>
<name>A6IC05_RAT</name>
<proteinExistence type="predicted"/>
<gene>
    <name evidence="1" type="ORF">rCG_46411</name>
</gene>
<accession>A6IC05</accession>
<dbReference type="AlphaFoldDB" id="A6IC05"/>
<sequence length="56" mass="6494">MALFWSHLFPSCHSCGPQIRAQILSTSYIWRVLSRQEEDGAWEQLFSNSQIKTVPL</sequence>
<protein>
    <submittedName>
        <fullName evidence="1">RCG46411</fullName>
    </submittedName>
</protein>
<organism evidence="1 2">
    <name type="scientific">Rattus norvegicus</name>
    <name type="common">Rat</name>
    <dbReference type="NCBI Taxonomy" id="10116"/>
    <lineage>
        <taxon>Eukaryota</taxon>
        <taxon>Metazoa</taxon>
        <taxon>Chordata</taxon>
        <taxon>Craniata</taxon>
        <taxon>Vertebrata</taxon>
        <taxon>Euteleostomi</taxon>
        <taxon>Mammalia</taxon>
        <taxon>Eutheria</taxon>
        <taxon>Euarchontoglires</taxon>
        <taxon>Glires</taxon>
        <taxon>Rodentia</taxon>
        <taxon>Myomorpha</taxon>
        <taxon>Muroidea</taxon>
        <taxon>Muridae</taxon>
        <taxon>Murinae</taxon>
        <taxon>Rattus</taxon>
    </lineage>
</organism>
<evidence type="ECO:0000313" key="1">
    <source>
        <dbReference type="EMBL" id="EDM09842.1"/>
    </source>
</evidence>